<feature type="chain" id="PRO_5045346747" description="Lipoprotein" evidence="2">
    <location>
        <begin position="18"/>
        <end position="411"/>
    </location>
</feature>
<organism evidence="3 4">
    <name type="scientific">Ruminococcus gauvreauii</name>
    <dbReference type="NCBI Taxonomy" id="438033"/>
    <lineage>
        <taxon>Bacteria</taxon>
        <taxon>Bacillati</taxon>
        <taxon>Bacillota</taxon>
        <taxon>Clostridia</taxon>
        <taxon>Eubacteriales</taxon>
        <taxon>Oscillospiraceae</taxon>
        <taxon>Ruminococcus</taxon>
    </lineage>
</organism>
<accession>A0ABY5VCS9</accession>
<feature type="region of interest" description="Disordered" evidence="1">
    <location>
        <begin position="24"/>
        <end position="44"/>
    </location>
</feature>
<gene>
    <name evidence="3" type="ORF">NQ502_11255</name>
</gene>
<dbReference type="PROSITE" id="PS51257">
    <property type="entry name" value="PROKAR_LIPOPROTEIN"/>
    <property type="match status" value="1"/>
</dbReference>
<reference evidence="3" key="1">
    <citation type="journal article" date="2022" name="Cell">
        <title>Design, construction, and in vivo augmentation of a complex gut microbiome.</title>
        <authorList>
            <person name="Cheng A.G."/>
            <person name="Ho P.Y."/>
            <person name="Aranda-Diaz A."/>
            <person name="Jain S."/>
            <person name="Yu F.B."/>
            <person name="Meng X."/>
            <person name="Wang M."/>
            <person name="Iakiviak M."/>
            <person name="Nagashima K."/>
            <person name="Zhao A."/>
            <person name="Murugkar P."/>
            <person name="Patil A."/>
            <person name="Atabakhsh K."/>
            <person name="Weakley A."/>
            <person name="Yan J."/>
            <person name="Brumbaugh A.R."/>
            <person name="Higginbottom S."/>
            <person name="Dimas A."/>
            <person name="Shiver A.L."/>
            <person name="Deutschbauer A."/>
            <person name="Neff N."/>
            <person name="Sonnenburg J.L."/>
            <person name="Huang K.C."/>
            <person name="Fischbach M.A."/>
        </authorList>
    </citation>
    <scope>NUCLEOTIDE SEQUENCE</scope>
    <source>
        <strain evidence="3">DSM 19829</strain>
    </source>
</reference>
<dbReference type="RefSeq" id="WP_028528470.1">
    <property type="nucleotide sequence ID" value="NZ_CABLBR010000011.1"/>
</dbReference>
<name>A0ABY5VCS9_9FIRM</name>
<evidence type="ECO:0008006" key="5">
    <source>
        <dbReference type="Google" id="ProtNLM"/>
    </source>
</evidence>
<proteinExistence type="predicted"/>
<dbReference type="Proteomes" id="UP001060164">
    <property type="component" value="Chromosome"/>
</dbReference>
<evidence type="ECO:0000256" key="2">
    <source>
        <dbReference type="SAM" id="SignalP"/>
    </source>
</evidence>
<dbReference type="EMBL" id="CP102290">
    <property type="protein sequence ID" value="UWP57973.1"/>
    <property type="molecule type" value="Genomic_DNA"/>
</dbReference>
<keyword evidence="2" id="KW-0732">Signal</keyword>
<feature type="compositionally biased region" description="Acidic residues" evidence="1">
    <location>
        <begin position="33"/>
        <end position="44"/>
    </location>
</feature>
<evidence type="ECO:0000313" key="3">
    <source>
        <dbReference type="EMBL" id="UWP57973.1"/>
    </source>
</evidence>
<evidence type="ECO:0000256" key="1">
    <source>
        <dbReference type="SAM" id="MobiDB-lite"/>
    </source>
</evidence>
<sequence length="411" mass="45979">MKRAVLFCLLIAVSALGGCSKQEEKSVPLASQEENEQEEEEVSIESELQSFEFAVKGVNYQLPVTYQELTENGWKYTGEDTEEISGESYLEDQEFQMEGASLRADITNFSVDPMPISECHIGKVTLKTQDAGERITLPGNIVMEEATVVQVTDAYGAPRDRYEDQESITLTYEYGVYRKAVLTFDAETEILNTAELCNQTNPEDAELYKTVKKGATQEVKDYQAPLMVSGNIMDFTVEYGGSLYQLPAPVQAFTDNGWEVDEERSDEVVKSGQYGYVTLVKEGQNLYVVVYNYGSDATVIQNCFVTSVYGDLTATKVPIRVAHDIMLGMRESAFLSAVEDLTYEKSDDELTKTSTYFFYLDDEKLDYTSVTVDNALSMVSGIKVVHYQEGEKNQVQIIQAMEDVEAIQKGV</sequence>
<evidence type="ECO:0000313" key="4">
    <source>
        <dbReference type="Proteomes" id="UP001060164"/>
    </source>
</evidence>
<protein>
    <recommendedName>
        <fullName evidence="5">Lipoprotein</fullName>
    </recommendedName>
</protein>
<keyword evidence="4" id="KW-1185">Reference proteome</keyword>
<feature type="signal peptide" evidence="2">
    <location>
        <begin position="1"/>
        <end position="17"/>
    </location>
</feature>